<protein>
    <submittedName>
        <fullName evidence="3">DNA-binding protein</fullName>
    </submittedName>
</protein>
<dbReference type="EMBL" id="SOIP01000437">
    <property type="protein sequence ID" value="TET79170.1"/>
    <property type="molecule type" value="Genomic_DNA"/>
</dbReference>
<gene>
    <name evidence="3" type="ORF">E3J38_07560</name>
    <name evidence="2" type="ORF">E3J62_00785</name>
</gene>
<dbReference type="Proteomes" id="UP000315534">
    <property type="component" value="Unassembled WGS sequence"/>
</dbReference>
<evidence type="ECO:0000313" key="4">
    <source>
        <dbReference type="Proteomes" id="UP000315525"/>
    </source>
</evidence>
<dbReference type="GO" id="GO:0003677">
    <property type="term" value="F:DNA binding"/>
    <property type="evidence" value="ECO:0007669"/>
    <property type="project" value="UniProtKB-KW"/>
</dbReference>
<proteinExistence type="predicted"/>
<evidence type="ECO:0000259" key="1">
    <source>
        <dbReference type="Pfam" id="PF12728"/>
    </source>
</evidence>
<evidence type="ECO:0000313" key="5">
    <source>
        <dbReference type="Proteomes" id="UP000315534"/>
    </source>
</evidence>
<comment type="caution">
    <text evidence="3">The sequence shown here is derived from an EMBL/GenBank/DDBJ whole genome shotgun (WGS) entry which is preliminary data.</text>
</comment>
<accession>A0A523XIR1</accession>
<reference evidence="4 5" key="1">
    <citation type="submission" date="2019-03" db="EMBL/GenBank/DDBJ databases">
        <title>Metabolic potential of uncultured bacteria and archaea associated with petroleum seepage in deep-sea sediments.</title>
        <authorList>
            <person name="Dong X."/>
            <person name="Hubert C."/>
        </authorList>
    </citation>
    <scope>NUCLEOTIDE SEQUENCE [LARGE SCALE GENOMIC DNA]</scope>
    <source>
        <strain evidence="3">E29_bin36</strain>
        <strain evidence="2">E44_bin18</strain>
    </source>
</reference>
<dbReference type="SUPFAM" id="SSF46955">
    <property type="entry name" value="Putative DNA-binding domain"/>
    <property type="match status" value="1"/>
</dbReference>
<feature type="domain" description="Helix-turn-helix" evidence="1">
    <location>
        <begin position="6"/>
        <end position="51"/>
    </location>
</feature>
<dbReference type="EMBL" id="SOJN01000012">
    <property type="protein sequence ID" value="TET47653.1"/>
    <property type="molecule type" value="Genomic_DNA"/>
</dbReference>
<keyword evidence="3" id="KW-0238">DNA-binding</keyword>
<dbReference type="InterPro" id="IPR009061">
    <property type="entry name" value="DNA-bd_dom_put_sf"/>
</dbReference>
<dbReference type="AlphaFoldDB" id="A0A523XIR1"/>
<organism evidence="3 5">
    <name type="scientific">candidate division TA06 bacterium</name>
    <dbReference type="NCBI Taxonomy" id="2250710"/>
    <lineage>
        <taxon>Bacteria</taxon>
        <taxon>Bacteria division TA06</taxon>
    </lineage>
</organism>
<dbReference type="Pfam" id="PF12728">
    <property type="entry name" value="HTH_17"/>
    <property type="match status" value="1"/>
</dbReference>
<name>A0A523XIR1_UNCT6</name>
<dbReference type="NCBIfam" id="TIGR01764">
    <property type="entry name" value="excise"/>
    <property type="match status" value="1"/>
</dbReference>
<sequence>MPGRIMTVGDVAEYLSLDPQTVSRKAQTGELPGFKVGNRWRFDRDDIDRWIVGQKNNTGELSVRVDRIWEKIRSKAERSGLTRESVPDLLSEIRSEGGSTW</sequence>
<dbReference type="Proteomes" id="UP000315525">
    <property type="component" value="Unassembled WGS sequence"/>
</dbReference>
<evidence type="ECO:0000313" key="3">
    <source>
        <dbReference type="EMBL" id="TET79170.1"/>
    </source>
</evidence>
<evidence type="ECO:0000313" key="2">
    <source>
        <dbReference type="EMBL" id="TET47653.1"/>
    </source>
</evidence>
<dbReference type="InterPro" id="IPR041657">
    <property type="entry name" value="HTH_17"/>
</dbReference>
<dbReference type="InterPro" id="IPR010093">
    <property type="entry name" value="SinI_DNA-bd"/>
</dbReference>